<sequence length="255" mass="28611">MGSSPASPGVLADVKSDDNEESTLQSNINANKFDEVEIDSAGICNTRELKDIARNNNCCLMSLPKLFEVHWTQFNSNMLNAVPASWHCLLIFFKTSKTKKPARSSMNFANRSVLNFVRDGEVIREGGKESHRKRPEKAKADLAKEFVKCHCRNCADVERLISTSTTLKSIKRASLSFSTENHYFSRLGPLTCYTAVVETDRTKSKKYTKSKGAELYILTAHGAFSTAPKKFSTTHFGPAAHYNKVWAIYTTYQFD</sequence>
<reference evidence="3" key="3">
    <citation type="submission" date="2015-06" db="UniProtKB">
        <authorList>
            <consortium name="EnsemblMetazoa"/>
        </authorList>
    </citation>
    <scope>IDENTIFICATION</scope>
</reference>
<keyword evidence="4" id="KW-1185">Reference proteome</keyword>
<gene>
    <name evidence="3" type="primary">20204339</name>
    <name evidence="2" type="ORF">HELRODRAFT_172987</name>
</gene>
<proteinExistence type="predicted"/>
<dbReference type="Proteomes" id="UP000015101">
    <property type="component" value="Unassembled WGS sequence"/>
</dbReference>
<dbReference type="PANTHER" id="PTHR10725:SF74">
    <property type="entry name" value="ERAP1-LIKE C-TERMINAL DOMAIN-CONTAINING PROTEIN"/>
    <property type="match status" value="1"/>
</dbReference>
<dbReference type="RefSeq" id="XP_009017888.1">
    <property type="nucleotide sequence ID" value="XM_009019640.1"/>
</dbReference>
<evidence type="ECO:0000256" key="1">
    <source>
        <dbReference type="SAM" id="MobiDB-lite"/>
    </source>
</evidence>
<evidence type="ECO:0000313" key="3">
    <source>
        <dbReference type="EnsemblMetazoa" id="HelroP172987"/>
    </source>
</evidence>
<dbReference type="CTD" id="20204339"/>
<dbReference type="EMBL" id="KB096551">
    <property type="protein sequence ID" value="ESO03952.1"/>
    <property type="molecule type" value="Genomic_DNA"/>
</dbReference>
<dbReference type="InParanoid" id="T1F690"/>
<evidence type="ECO:0000313" key="2">
    <source>
        <dbReference type="EMBL" id="ESO03952.1"/>
    </source>
</evidence>
<reference evidence="4" key="1">
    <citation type="submission" date="2012-12" db="EMBL/GenBank/DDBJ databases">
        <authorList>
            <person name="Hellsten U."/>
            <person name="Grimwood J."/>
            <person name="Chapman J.A."/>
            <person name="Shapiro H."/>
            <person name="Aerts A."/>
            <person name="Otillar R.P."/>
            <person name="Terry A.Y."/>
            <person name="Boore J.L."/>
            <person name="Simakov O."/>
            <person name="Marletaz F."/>
            <person name="Cho S.-J."/>
            <person name="Edsinger-Gonzales E."/>
            <person name="Havlak P."/>
            <person name="Kuo D.-H."/>
            <person name="Larsson T."/>
            <person name="Lv J."/>
            <person name="Arendt D."/>
            <person name="Savage R."/>
            <person name="Osoegawa K."/>
            <person name="de Jong P."/>
            <person name="Lindberg D.R."/>
            <person name="Seaver E.C."/>
            <person name="Weisblat D.A."/>
            <person name="Putnam N.H."/>
            <person name="Grigoriev I.V."/>
            <person name="Rokhsar D.S."/>
        </authorList>
    </citation>
    <scope>NUCLEOTIDE SEQUENCE</scope>
</reference>
<dbReference type="KEGG" id="hro:HELRODRAFT_172987"/>
<dbReference type="HOGENOM" id="CLU_1091004_0_0_1"/>
<accession>T1F690</accession>
<dbReference type="PANTHER" id="PTHR10725">
    <property type="entry name" value="THAP DOMAIN-CONTAINING PROTEIN 9"/>
    <property type="match status" value="1"/>
</dbReference>
<dbReference type="EMBL" id="AMQM01004421">
    <property type="status" value="NOT_ANNOTATED_CDS"/>
    <property type="molecule type" value="Genomic_DNA"/>
</dbReference>
<evidence type="ECO:0000313" key="4">
    <source>
        <dbReference type="Proteomes" id="UP000015101"/>
    </source>
</evidence>
<dbReference type="GeneID" id="20204339"/>
<dbReference type="OrthoDB" id="6582741at2759"/>
<protein>
    <submittedName>
        <fullName evidence="2 3">Uncharacterized protein</fullName>
    </submittedName>
</protein>
<organism evidence="3 4">
    <name type="scientific">Helobdella robusta</name>
    <name type="common">Californian leech</name>
    <dbReference type="NCBI Taxonomy" id="6412"/>
    <lineage>
        <taxon>Eukaryota</taxon>
        <taxon>Metazoa</taxon>
        <taxon>Spiralia</taxon>
        <taxon>Lophotrochozoa</taxon>
        <taxon>Annelida</taxon>
        <taxon>Clitellata</taxon>
        <taxon>Hirudinea</taxon>
        <taxon>Rhynchobdellida</taxon>
        <taxon>Glossiphoniidae</taxon>
        <taxon>Helobdella</taxon>
    </lineage>
</organism>
<dbReference type="AlphaFoldDB" id="T1F690"/>
<reference evidence="2 4" key="2">
    <citation type="journal article" date="2013" name="Nature">
        <title>Insights into bilaterian evolution from three spiralian genomes.</title>
        <authorList>
            <person name="Simakov O."/>
            <person name="Marletaz F."/>
            <person name="Cho S.J."/>
            <person name="Edsinger-Gonzales E."/>
            <person name="Havlak P."/>
            <person name="Hellsten U."/>
            <person name="Kuo D.H."/>
            <person name="Larsson T."/>
            <person name="Lv J."/>
            <person name="Arendt D."/>
            <person name="Savage R."/>
            <person name="Osoegawa K."/>
            <person name="de Jong P."/>
            <person name="Grimwood J."/>
            <person name="Chapman J.A."/>
            <person name="Shapiro H."/>
            <person name="Aerts A."/>
            <person name="Otillar R.P."/>
            <person name="Terry A.Y."/>
            <person name="Boore J.L."/>
            <person name="Grigoriev I.V."/>
            <person name="Lindberg D.R."/>
            <person name="Seaver E.C."/>
            <person name="Weisblat D.A."/>
            <person name="Putnam N.H."/>
            <person name="Rokhsar D.S."/>
        </authorList>
    </citation>
    <scope>NUCLEOTIDE SEQUENCE</scope>
</reference>
<dbReference type="EnsemblMetazoa" id="HelroT172987">
    <property type="protein sequence ID" value="HelroP172987"/>
    <property type="gene ID" value="HelroG172987"/>
</dbReference>
<name>T1F690_HELRO</name>
<feature type="region of interest" description="Disordered" evidence="1">
    <location>
        <begin position="1"/>
        <end position="25"/>
    </location>
</feature>